<name>A0A7W6QAN3_9HYPH</name>
<feature type="compositionally biased region" description="Basic and acidic residues" evidence="1">
    <location>
        <begin position="41"/>
        <end position="52"/>
    </location>
</feature>
<reference evidence="3 4" key="1">
    <citation type="submission" date="2020-08" db="EMBL/GenBank/DDBJ databases">
        <title>Genomic Encyclopedia of Type Strains, Phase IV (KMG-V): Genome sequencing to study the core and pangenomes of soil and plant-associated prokaryotes.</title>
        <authorList>
            <person name="Whitman W."/>
        </authorList>
    </citation>
    <scope>NUCLEOTIDE SEQUENCE [LARGE SCALE GENOMIC DNA]</scope>
    <source>
        <strain evidence="3 4">SEMIA 4074</strain>
    </source>
</reference>
<accession>A0A7W6QAN3</accession>
<evidence type="ECO:0000259" key="2">
    <source>
        <dbReference type="Pfam" id="PF08707"/>
    </source>
</evidence>
<dbReference type="Pfam" id="PF13148">
    <property type="entry name" value="DUF3987"/>
    <property type="match status" value="1"/>
</dbReference>
<keyword evidence="4" id="KW-1185">Reference proteome</keyword>
<dbReference type="GO" id="GO:0016817">
    <property type="term" value="F:hydrolase activity, acting on acid anhydrides"/>
    <property type="evidence" value="ECO:0007669"/>
    <property type="project" value="InterPro"/>
</dbReference>
<proteinExistence type="predicted"/>
<dbReference type="RefSeq" id="WP_184458728.1">
    <property type="nucleotide sequence ID" value="NZ_JACIFV010000016.1"/>
</dbReference>
<evidence type="ECO:0000256" key="1">
    <source>
        <dbReference type="SAM" id="MobiDB-lite"/>
    </source>
</evidence>
<feature type="region of interest" description="Disordered" evidence="1">
    <location>
        <begin position="33"/>
        <end position="58"/>
    </location>
</feature>
<sequence length="913" mass="100030">MLGEYSNSGASRQSDASFAAQYRARQGALSLSKLSGALARPEQEVETPKADTTELTADPNEMQRFVHAVFKRCVGDDRKPFGGRLALRAFTNEKGNAPVLTEWEPLAGKPVASAVEAATRVARRPADQAAVFAPPVCVFNEHGKASEADVLAGPAIIVDLDGNPTSGRQTLEAVLGPATLVVASGGIWTAPDGSPEPKLHLYWRLTSPAVTNEEKALLRTVRKQAAELAGGDATAAALCHPMRWPGSWHTKGAPNMCSIVGGDEQREVRLADAAKALDVDTAASRERGDRQVGQSFTTRTEWTEAQLMDVAEKLPNTDLDWDDFNSTGMAFYDAAHGSSHGYEAFRTFSAKSAKHDDAETEARWEHYKSSPPDRISGTWLIDRVRKFADPMYVLPHPELSEVEKQELRDLFHSGSDDTIAPQDIFGHDAPTRLRTPPDGCLPPMLARLVRSEARRKGASEAFTAAAALATIGSAIGASLRIQVRDRDTTWTEPAALWCVLVADPGSAKSPVISTALKPLKALDGEWLAVDRPKHAAWTQAAKRAARKGEPIPQEPPLRRAFVDDVTAEKQVGIHADNPRGIMRSTDELAGMLETFGAYKKSGGGDRSMMLRLFDGDSVTVDRVTTGNLFAKHALMGVLAGSQPDKLRPLVKDLQTDGLLQRFLFVLDDGARVPRIDEEEDEEAAANYRALIRHLATAEYVFPQPVKLSPAARTLFKAFMDQVIALQDLTGASSAWKGHTSKWEKIAARFMLIFHVIEQFGVFEGAQPELPIEGDTANRALAFCRFMLRHSLAFYTQYFDPDPSHKEAIGLAGYLLTRPDIAEIKRRDIANARTSLKGGENLRRLLHATMALEEAGWLVVKERAADGPTAWRVNPQIHERFAKRAELERTERARKHESIIQAAEARRKLLEGGE</sequence>
<gene>
    <name evidence="3" type="ORF">GGD53_004224</name>
</gene>
<organism evidence="3 4">
    <name type="scientific">Rhizobium aethiopicum</name>
    <dbReference type="NCBI Taxonomy" id="1138170"/>
    <lineage>
        <taxon>Bacteria</taxon>
        <taxon>Pseudomonadati</taxon>
        <taxon>Pseudomonadota</taxon>
        <taxon>Alphaproteobacteria</taxon>
        <taxon>Hyphomicrobiales</taxon>
        <taxon>Rhizobiaceae</taxon>
        <taxon>Rhizobium/Agrobacterium group</taxon>
        <taxon>Rhizobium</taxon>
    </lineage>
</organism>
<dbReference type="AlphaFoldDB" id="A0A7W6QAN3"/>
<dbReference type="EMBL" id="JACIFV010000016">
    <property type="protein sequence ID" value="MBB4194050.1"/>
    <property type="molecule type" value="Genomic_DNA"/>
</dbReference>
<comment type="caution">
    <text evidence="3">The sequence shown here is derived from an EMBL/GenBank/DDBJ whole genome shotgun (WGS) entry which is preliminary data.</text>
</comment>
<protein>
    <recommendedName>
        <fullName evidence="2">Primase C-terminal 2 domain-containing protein</fullName>
    </recommendedName>
</protein>
<dbReference type="InterPro" id="IPR014819">
    <property type="entry name" value="PriCT_2"/>
</dbReference>
<dbReference type="InterPro" id="IPR025048">
    <property type="entry name" value="DUF3987"/>
</dbReference>
<dbReference type="Pfam" id="PF08707">
    <property type="entry name" value="PriCT_2"/>
    <property type="match status" value="1"/>
</dbReference>
<dbReference type="Proteomes" id="UP000524492">
    <property type="component" value="Unassembled WGS sequence"/>
</dbReference>
<evidence type="ECO:0000313" key="3">
    <source>
        <dbReference type="EMBL" id="MBB4194050.1"/>
    </source>
</evidence>
<evidence type="ECO:0000313" key="4">
    <source>
        <dbReference type="Proteomes" id="UP000524492"/>
    </source>
</evidence>
<feature type="domain" description="Primase C-terminal 2" evidence="2">
    <location>
        <begin position="315"/>
        <end position="380"/>
    </location>
</feature>